<sequence>MQSLSCRSAAATSTTPTSSTGRPSSNGMRSLVVLENHLLLLRTAASGYRRRRLNFITTSLAQSPKQQQLHAPDTFASRILATHSRQTAEDTPILKTSQWLWTPALAMSGSQVAAISPTSPSHTRSSTKPLSTLEKSPVRQRLRHVGVSCIALVIIPLDARDEQYVRQLPLNQTSKECKRARPSLIDNRTSLAYIPSDAVDVIYSIIEGGSSRED</sequence>
<dbReference type="AlphaFoldDB" id="A0A0C9TV08"/>
<name>A0A0C9TV08_PAXIN</name>
<feature type="region of interest" description="Disordered" evidence="1">
    <location>
        <begin position="1"/>
        <end position="27"/>
    </location>
</feature>
<gene>
    <name evidence="2" type="ORF">PAXINDRAFT_12999</name>
</gene>
<accession>A0A0C9TV08</accession>
<reference evidence="3" key="2">
    <citation type="submission" date="2015-01" db="EMBL/GenBank/DDBJ databases">
        <title>Evolutionary Origins and Diversification of the Mycorrhizal Mutualists.</title>
        <authorList>
            <consortium name="DOE Joint Genome Institute"/>
            <consortium name="Mycorrhizal Genomics Consortium"/>
            <person name="Kohler A."/>
            <person name="Kuo A."/>
            <person name="Nagy L.G."/>
            <person name="Floudas D."/>
            <person name="Copeland A."/>
            <person name="Barry K.W."/>
            <person name="Cichocki N."/>
            <person name="Veneault-Fourrey C."/>
            <person name="LaButti K."/>
            <person name="Lindquist E.A."/>
            <person name="Lipzen A."/>
            <person name="Lundell T."/>
            <person name="Morin E."/>
            <person name="Murat C."/>
            <person name="Riley R."/>
            <person name="Ohm R."/>
            <person name="Sun H."/>
            <person name="Tunlid A."/>
            <person name="Henrissat B."/>
            <person name="Grigoriev I.V."/>
            <person name="Hibbett D.S."/>
            <person name="Martin F."/>
        </authorList>
    </citation>
    <scope>NUCLEOTIDE SEQUENCE [LARGE SCALE GENOMIC DNA]</scope>
    <source>
        <strain evidence="3">ATCC 200175</strain>
    </source>
</reference>
<evidence type="ECO:0000313" key="3">
    <source>
        <dbReference type="Proteomes" id="UP000053647"/>
    </source>
</evidence>
<protein>
    <submittedName>
        <fullName evidence="2">Uncharacterized protein</fullName>
    </submittedName>
</protein>
<dbReference type="EMBL" id="KN819345">
    <property type="protein sequence ID" value="KIJ14083.1"/>
    <property type="molecule type" value="Genomic_DNA"/>
</dbReference>
<proteinExistence type="predicted"/>
<organism evidence="2 3">
    <name type="scientific">Paxillus involutus ATCC 200175</name>
    <dbReference type="NCBI Taxonomy" id="664439"/>
    <lineage>
        <taxon>Eukaryota</taxon>
        <taxon>Fungi</taxon>
        <taxon>Dikarya</taxon>
        <taxon>Basidiomycota</taxon>
        <taxon>Agaricomycotina</taxon>
        <taxon>Agaricomycetes</taxon>
        <taxon>Agaricomycetidae</taxon>
        <taxon>Boletales</taxon>
        <taxon>Paxilineae</taxon>
        <taxon>Paxillaceae</taxon>
        <taxon>Paxillus</taxon>
    </lineage>
</organism>
<evidence type="ECO:0000256" key="1">
    <source>
        <dbReference type="SAM" id="MobiDB-lite"/>
    </source>
</evidence>
<keyword evidence="3" id="KW-1185">Reference proteome</keyword>
<feature type="compositionally biased region" description="Low complexity" evidence="1">
    <location>
        <begin position="116"/>
        <end position="129"/>
    </location>
</feature>
<reference evidence="2 3" key="1">
    <citation type="submission" date="2014-06" db="EMBL/GenBank/DDBJ databases">
        <authorList>
            <consortium name="DOE Joint Genome Institute"/>
            <person name="Kuo A."/>
            <person name="Kohler A."/>
            <person name="Nagy L.G."/>
            <person name="Floudas D."/>
            <person name="Copeland A."/>
            <person name="Barry K.W."/>
            <person name="Cichocki N."/>
            <person name="Veneault-Fourrey C."/>
            <person name="LaButti K."/>
            <person name="Lindquist E.A."/>
            <person name="Lipzen A."/>
            <person name="Lundell T."/>
            <person name="Morin E."/>
            <person name="Murat C."/>
            <person name="Sun H."/>
            <person name="Tunlid A."/>
            <person name="Henrissat B."/>
            <person name="Grigoriev I.V."/>
            <person name="Hibbett D.S."/>
            <person name="Martin F."/>
            <person name="Nordberg H.P."/>
            <person name="Cantor M.N."/>
            <person name="Hua S.X."/>
        </authorList>
    </citation>
    <scope>NUCLEOTIDE SEQUENCE [LARGE SCALE GENOMIC DNA]</scope>
    <source>
        <strain evidence="2 3">ATCC 200175</strain>
    </source>
</reference>
<evidence type="ECO:0000313" key="2">
    <source>
        <dbReference type="EMBL" id="KIJ14083.1"/>
    </source>
</evidence>
<dbReference type="Proteomes" id="UP000053647">
    <property type="component" value="Unassembled WGS sequence"/>
</dbReference>
<dbReference type="HOGENOM" id="CLU_1289305_0_0_1"/>
<feature type="region of interest" description="Disordered" evidence="1">
    <location>
        <begin position="114"/>
        <end position="135"/>
    </location>
</feature>